<dbReference type="PROSITE" id="PS00108">
    <property type="entry name" value="PROTEIN_KINASE_ST"/>
    <property type="match status" value="1"/>
</dbReference>
<dbReference type="SUPFAM" id="SSF56112">
    <property type="entry name" value="Protein kinase-like (PK-like)"/>
    <property type="match status" value="1"/>
</dbReference>
<dbReference type="PROSITE" id="PS50011">
    <property type="entry name" value="PROTEIN_KINASE_DOM"/>
    <property type="match status" value="1"/>
</dbReference>
<dbReference type="SUPFAM" id="SSF49879">
    <property type="entry name" value="SMAD/FHA domain"/>
    <property type="match status" value="1"/>
</dbReference>
<protein>
    <recommendedName>
        <fullName evidence="2">Protein kinase domain-containing protein</fullName>
    </recommendedName>
</protein>
<dbReference type="Gene3D" id="2.60.200.20">
    <property type="match status" value="1"/>
</dbReference>
<dbReference type="InterPro" id="IPR000719">
    <property type="entry name" value="Prot_kinase_dom"/>
</dbReference>
<proteinExistence type="predicted"/>
<evidence type="ECO:0000256" key="1">
    <source>
        <dbReference type="SAM" id="MobiDB-lite"/>
    </source>
</evidence>
<dbReference type="Gene3D" id="1.10.510.10">
    <property type="entry name" value="Transferase(Phosphotransferase) domain 1"/>
    <property type="match status" value="1"/>
</dbReference>
<dbReference type="InterPro" id="IPR008984">
    <property type="entry name" value="SMAD_FHA_dom_sf"/>
</dbReference>
<dbReference type="GO" id="GO:0005737">
    <property type="term" value="C:cytoplasm"/>
    <property type="evidence" value="ECO:0007669"/>
    <property type="project" value="TreeGrafter"/>
</dbReference>
<dbReference type="GO" id="GO:0004674">
    <property type="term" value="F:protein serine/threonine kinase activity"/>
    <property type="evidence" value="ECO:0007669"/>
    <property type="project" value="TreeGrafter"/>
</dbReference>
<dbReference type="AlphaFoldDB" id="A0A9N8JGF5"/>
<dbReference type="PANTHER" id="PTHR44167:SF26">
    <property type="entry name" value="PROTEIN KINASE, PUTATIVE (AFU_ORTHOLOGUE AFUA_5G07950)-RELATED"/>
    <property type="match status" value="1"/>
</dbReference>
<comment type="caution">
    <text evidence="3">The sequence shown here is derived from an EMBL/GenBank/DDBJ whole genome shotgun (WGS) entry which is preliminary data.</text>
</comment>
<organism evidence="3 4">
    <name type="scientific">Aureobasidium vineae</name>
    <dbReference type="NCBI Taxonomy" id="2773715"/>
    <lineage>
        <taxon>Eukaryota</taxon>
        <taxon>Fungi</taxon>
        <taxon>Dikarya</taxon>
        <taxon>Ascomycota</taxon>
        <taxon>Pezizomycotina</taxon>
        <taxon>Dothideomycetes</taxon>
        <taxon>Dothideomycetidae</taxon>
        <taxon>Dothideales</taxon>
        <taxon>Saccotheciaceae</taxon>
        <taxon>Aureobasidium</taxon>
    </lineage>
</organism>
<dbReference type="PANTHER" id="PTHR44167">
    <property type="entry name" value="OVARIAN-SPECIFIC SERINE/THREONINE-PROTEIN KINASE LOK-RELATED"/>
    <property type="match status" value="1"/>
</dbReference>
<reference evidence="3" key="1">
    <citation type="submission" date="2020-06" db="EMBL/GenBank/DDBJ databases">
        <authorList>
            <person name="Onetto C."/>
        </authorList>
    </citation>
    <scope>NUCLEOTIDE SEQUENCE</scope>
</reference>
<dbReference type="Pfam" id="PF00069">
    <property type="entry name" value="Pkinase"/>
    <property type="match status" value="1"/>
</dbReference>
<accession>A0A9N8JGF5</accession>
<sequence>MSIWPKQEIQLGCRHLQQLVDDYDQQVSYHHLVLRCVQFDEDAAAWNVTPMVYAEDLSTNGTTLSRECPTEGGSTVRLDHQLTKSMGPVLLQDGDCLHLSKSTFVQYNELNSNNEVNMSFIMNCEVKVDFAIYPRLIGVGGQGQVFVAWDRSVGQQVACKAVSLAGVDLKGDQNANEASIQAASNRASRMQSIKLLRRIHRLEVEYEILKDLSHPNIIDMRKVFIATHHMSVVPMNLNLEELMAGGDLFSYIFYKGGVLGDTLSAVITRQLLKAVEYLHDNGIVHRDIKPENILMSSWHRSTRVVLTDFGIAKRISRSSISTSQPGRISRMFSTCGTYGFTAPEINKLNPTMAENKGYSSAIDLWSVGCVSALMLTGSLAFNHRDGDQDIGQINSRSVSAYDLTQIDKGEQSWDEEKRSTAKKALEHSWFTNHICSEGFDNVYEKAIGDWKPSTIPKEEIVVNIDTSDIAIPTPSASQVVRQRSDSAVVQSEFFQAQEEYDEDQMEMSSTPGRFTEQELDDNPLLAASPASQPSQTFEPPPTSSDPPLKIVAHPKHLSYHTSIYSKLPPRSSGPDQDLDVLQPSARLRPPQSSDPDQDLDSLKPSAQLRKLQASPEFTWPSSAPNKRKIRLPSPEFPWL</sequence>
<dbReference type="InterPro" id="IPR011009">
    <property type="entry name" value="Kinase-like_dom_sf"/>
</dbReference>
<evidence type="ECO:0000313" key="4">
    <source>
        <dbReference type="Proteomes" id="UP000716446"/>
    </source>
</evidence>
<dbReference type="GO" id="GO:0051598">
    <property type="term" value="P:meiotic recombination checkpoint signaling"/>
    <property type="evidence" value="ECO:0007669"/>
    <property type="project" value="TreeGrafter"/>
</dbReference>
<gene>
    <name evidence="3" type="ORF">AWRI4619_LOCUS4656</name>
</gene>
<evidence type="ECO:0000313" key="3">
    <source>
        <dbReference type="EMBL" id="CAD0087518.1"/>
    </source>
</evidence>
<evidence type="ECO:0000259" key="2">
    <source>
        <dbReference type="PROSITE" id="PS50011"/>
    </source>
</evidence>
<dbReference type="InterPro" id="IPR008271">
    <property type="entry name" value="Ser/Thr_kinase_AS"/>
</dbReference>
<dbReference type="Proteomes" id="UP000716446">
    <property type="component" value="Unassembled WGS sequence"/>
</dbReference>
<dbReference type="EMBL" id="CAIJEN010000005">
    <property type="protein sequence ID" value="CAD0087518.1"/>
    <property type="molecule type" value="Genomic_DNA"/>
</dbReference>
<name>A0A9N8JGF5_9PEZI</name>
<dbReference type="Gene3D" id="3.30.200.20">
    <property type="entry name" value="Phosphorylase Kinase, domain 1"/>
    <property type="match status" value="1"/>
</dbReference>
<feature type="region of interest" description="Disordered" evidence="1">
    <location>
        <begin position="496"/>
        <end position="639"/>
    </location>
</feature>
<keyword evidence="4" id="KW-1185">Reference proteome</keyword>
<dbReference type="SMART" id="SM00220">
    <property type="entry name" value="S_TKc"/>
    <property type="match status" value="1"/>
</dbReference>
<dbReference type="GO" id="GO:0005634">
    <property type="term" value="C:nucleus"/>
    <property type="evidence" value="ECO:0007669"/>
    <property type="project" value="TreeGrafter"/>
</dbReference>
<feature type="domain" description="Protein kinase" evidence="2">
    <location>
        <begin position="131"/>
        <end position="430"/>
    </location>
</feature>
<dbReference type="GO" id="GO:0005524">
    <property type="term" value="F:ATP binding"/>
    <property type="evidence" value="ECO:0007669"/>
    <property type="project" value="InterPro"/>
</dbReference>